<dbReference type="EMBL" id="JAVDVX010000002">
    <property type="protein sequence ID" value="MDR7089618.1"/>
    <property type="molecule type" value="Genomic_DNA"/>
</dbReference>
<feature type="transmembrane region" description="Helical" evidence="4">
    <location>
        <begin position="71"/>
        <end position="95"/>
    </location>
</feature>
<gene>
    <name evidence="6" type="ORF">J2X05_001624</name>
</gene>
<keyword evidence="1" id="KW-0805">Transcription regulation</keyword>
<dbReference type="InterPro" id="IPR009057">
    <property type="entry name" value="Homeodomain-like_sf"/>
</dbReference>
<reference evidence="6 7" key="1">
    <citation type="submission" date="2023-07" db="EMBL/GenBank/DDBJ databases">
        <title>Sorghum-associated microbial communities from plants grown in Nebraska, USA.</title>
        <authorList>
            <person name="Schachtman D."/>
        </authorList>
    </citation>
    <scope>NUCLEOTIDE SEQUENCE [LARGE SCALE GENOMIC DNA]</scope>
    <source>
        <strain evidence="6 7">BE190</strain>
    </source>
</reference>
<evidence type="ECO:0000256" key="2">
    <source>
        <dbReference type="ARBA" id="ARBA00023125"/>
    </source>
</evidence>
<keyword evidence="7" id="KW-1185">Reference proteome</keyword>
<feature type="transmembrane region" description="Helical" evidence="4">
    <location>
        <begin position="227"/>
        <end position="244"/>
    </location>
</feature>
<dbReference type="Gene3D" id="1.10.10.60">
    <property type="entry name" value="Homeodomain-like"/>
    <property type="match status" value="1"/>
</dbReference>
<accession>A0ABU1UWT4</accession>
<name>A0ABU1UWT4_9GAMM</name>
<keyword evidence="4" id="KW-0812">Transmembrane</keyword>
<dbReference type="PANTHER" id="PTHR43280">
    <property type="entry name" value="ARAC-FAMILY TRANSCRIPTIONAL REGULATOR"/>
    <property type="match status" value="1"/>
</dbReference>
<keyword evidence="4" id="KW-0472">Membrane</keyword>
<evidence type="ECO:0000313" key="7">
    <source>
        <dbReference type="Proteomes" id="UP001253595"/>
    </source>
</evidence>
<evidence type="ECO:0000256" key="3">
    <source>
        <dbReference type="ARBA" id="ARBA00023163"/>
    </source>
</evidence>
<dbReference type="Proteomes" id="UP001253595">
    <property type="component" value="Unassembled WGS sequence"/>
</dbReference>
<dbReference type="SMART" id="SM00342">
    <property type="entry name" value="HTH_ARAC"/>
    <property type="match status" value="1"/>
</dbReference>
<feature type="transmembrane region" description="Helical" evidence="4">
    <location>
        <begin position="188"/>
        <end position="207"/>
    </location>
</feature>
<dbReference type="Pfam" id="PF12833">
    <property type="entry name" value="HTH_18"/>
    <property type="match status" value="1"/>
</dbReference>
<evidence type="ECO:0000256" key="1">
    <source>
        <dbReference type="ARBA" id="ARBA00023015"/>
    </source>
</evidence>
<feature type="transmembrane region" description="Helical" evidence="4">
    <location>
        <begin position="147"/>
        <end position="167"/>
    </location>
</feature>
<feature type="transmembrane region" description="Helical" evidence="4">
    <location>
        <begin position="39"/>
        <end position="59"/>
    </location>
</feature>
<proteinExistence type="predicted"/>
<feature type="transmembrane region" description="Helical" evidence="4">
    <location>
        <begin position="6"/>
        <end position="27"/>
    </location>
</feature>
<evidence type="ECO:0000259" key="5">
    <source>
        <dbReference type="PROSITE" id="PS01124"/>
    </source>
</evidence>
<organism evidence="6 7">
    <name type="scientific">Cellvibrio fibrivorans</name>
    <dbReference type="NCBI Taxonomy" id="126350"/>
    <lineage>
        <taxon>Bacteria</taxon>
        <taxon>Pseudomonadati</taxon>
        <taxon>Pseudomonadota</taxon>
        <taxon>Gammaproteobacteria</taxon>
        <taxon>Cellvibrionales</taxon>
        <taxon>Cellvibrionaceae</taxon>
        <taxon>Cellvibrio</taxon>
    </lineage>
</organism>
<dbReference type="RefSeq" id="WP_310070998.1">
    <property type="nucleotide sequence ID" value="NZ_JAVDVX010000002.1"/>
</dbReference>
<evidence type="ECO:0000313" key="6">
    <source>
        <dbReference type="EMBL" id="MDR7089618.1"/>
    </source>
</evidence>
<feature type="transmembrane region" description="Helical" evidence="4">
    <location>
        <begin position="107"/>
        <end position="127"/>
    </location>
</feature>
<sequence>MDTPIFNIHDVILIMTFAVSGALALMQPVVPDSNHLAKGVLAIFYICIAIDAVCTLLLWNDQIHHSEFTSYVIAYFFVLASLIKGAALYFYILAITRENFSFQLTDALHLVPVSLCLLLLVALRVNTDVLRFDLDEISPAFERAIHGIWYFIKIMPVVYAVAALVGLRWYRQQLRERYSSISDVPIDWLNYLVIGFLFSWMWTLAANILGNISSLSTAEVVGLANNYINFVLAIALFAYSIAYVKTLLRAGGDNQSAEMPDKTSEMLLEKIRAGIELQKLYLNQSLTIEEFSNEIAAPYREVSNTINKHFNTNFFEFINRYRVEEAKRMLADSAYDSLSILEILHESGFNSKSAFQRFFKRLTGVSPRAFRKNPMSVKTD</sequence>
<keyword evidence="3" id="KW-0804">Transcription</keyword>
<keyword evidence="2" id="KW-0238">DNA-binding</keyword>
<evidence type="ECO:0000256" key="4">
    <source>
        <dbReference type="SAM" id="Phobius"/>
    </source>
</evidence>
<dbReference type="InterPro" id="IPR018062">
    <property type="entry name" value="HTH_AraC-typ_CS"/>
</dbReference>
<dbReference type="PROSITE" id="PS00041">
    <property type="entry name" value="HTH_ARAC_FAMILY_1"/>
    <property type="match status" value="1"/>
</dbReference>
<dbReference type="InterPro" id="IPR018060">
    <property type="entry name" value="HTH_AraC"/>
</dbReference>
<dbReference type="PROSITE" id="PS01124">
    <property type="entry name" value="HTH_ARAC_FAMILY_2"/>
    <property type="match status" value="1"/>
</dbReference>
<comment type="caution">
    <text evidence="6">The sequence shown here is derived from an EMBL/GenBank/DDBJ whole genome shotgun (WGS) entry which is preliminary data.</text>
</comment>
<keyword evidence="4" id="KW-1133">Transmembrane helix</keyword>
<feature type="domain" description="HTH araC/xylS-type" evidence="5">
    <location>
        <begin position="265"/>
        <end position="373"/>
    </location>
</feature>
<dbReference type="SUPFAM" id="SSF46689">
    <property type="entry name" value="Homeodomain-like"/>
    <property type="match status" value="1"/>
</dbReference>
<protein>
    <submittedName>
        <fullName evidence="6">AraC-like DNA-binding protein</fullName>
    </submittedName>
</protein>
<dbReference type="PANTHER" id="PTHR43280:SF29">
    <property type="entry name" value="ARAC-FAMILY TRANSCRIPTIONAL REGULATOR"/>
    <property type="match status" value="1"/>
</dbReference>